<dbReference type="PATRIC" id="fig|1423760.3.peg.647"/>
<keyword evidence="3 11" id="KW-0378">Hydrolase</keyword>
<dbReference type="PANTHER" id="PTHR35527:SF2">
    <property type="entry name" value="HYDROLASE"/>
    <property type="match status" value="1"/>
</dbReference>
<sequence>MCTAVNFQTGSHHFFGRNLDLEISYGEQVVVTPRNYPFHFRQVAPLTHHYALIGMGIVVDDYPLYFDATNEKGLSMAGLNYPDNADYKALATDKANVTPFEFIPWVLGQAASIAEAKQLLTKLNLVKINFSDDLPLSPLHWLIGDTHSATSLVVECDKDGLHVYDNPVGVLTNNPSFDKQLFNLNNYRSVSPRVQENSFQPATALNDYSRGLGSHFLPGGMDSMSRFVKVAFTKLNAPHSATPLEQVTDFFHILHSVEQPKNLDEVAPNQFEYTIYSSCVDADQGIYYYTTYTNNQINAVKLHNVDLDQAKLTTYALADQQTVNYQN</sequence>
<dbReference type="GO" id="GO:0045302">
    <property type="term" value="F:choloylglycine hydrolase activity"/>
    <property type="evidence" value="ECO:0007669"/>
    <property type="project" value="UniProtKB-EC"/>
</dbReference>
<dbReference type="Proteomes" id="UP000050816">
    <property type="component" value="Unassembled WGS sequence"/>
</dbReference>
<reference evidence="13" key="2">
    <citation type="journal article" date="2023" name="Nat. Microbiol.">
        <title>Bile salt hydrolases shape the bile acid landscape and restrict Clostridioides difficile growth in the murine gut.</title>
        <authorList>
            <person name="Foley M.H."/>
            <person name="Walker M.E."/>
            <person name="Stewart A.K."/>
            <person name="O'Flaherty S."/>
            <person name="Gentry E.C."/>
            <person name="Patel S."/>
            <person name="Beaty V.V."/>
            <person name="Allen G."/>
            <person name="Pan M."/>
            <person name="Simpson J.B."/>
            <person name="Perkins C."/>
            <person name="Vanhoy M.E."/>
            <person name="Dougherty M.K."/>
            <person name="McGill S.K."/>
            <person name="Gulati A.S."/>
            <person name="Dorrestein P.C."/>
            <person name="Baker E.S."/>
            <person name="Redinbo M.R."/>
            <person name="Barrangou R."/>
            <person name="Theriot C.M."/>
        </authorList>
    </citation>
    <scope>X-RAY CRYSTALLOGRAPHY (1.43 ANGSTROMS) IN COMPLEX WITH CA(2+)</scope>
</reference>
<keyword evidence="13" id="KW-0106">Calcium</keyword>
<dbReference type="InterPro" id="IPR029132">
    <property type="entry name" value="CBAH/NAAA_C"/>
</dbReference>
<comment type="caution">
    <text evidence="11">The sequence shown here is derived from an EMBL/GenBank/DDBJ whole genome shotgun (WGS) entry which is preliminary data.</text>
</comment>
<accession>A0A0R1U3N2</accession>
<dbReference type="GO" id="GO:0046872">
    <property type="term" value="F:metal ion binding"/>
    <property type="evidence" value="ECO:0007669"/>
    <property type="project" value="UniProtKB-KW"/>
</dbReference>
<keyword evidence="4" id="KW-0443">Lipid metabolism</keyword>
<dbReference type="InterPro" id="IPR029055">
    <property type="entry name" value="Ntn_hydrolases_N"/>
</dbReference>
<comment type="catalytic activity">
    <reaction evidence="9">
        <text>taurodeoxycholate + H2O = deoxycholate + taurine</text>
        <dbReference type="Rhea" id="RHEA:47556"/>
        <dbReference type="ChEBI" id="CHEBI:15377"/>
        <dbReference type="ChEBI" id="CHEBI:23614"/>
        <dbReference type="ChEBI" id="CHEBI:36261"/>
        <dbReference type="ChEBI" id="CHEBI:507393"/>
    </reaction>
    <physiologicalReaction direction="left-to-right" evidence="9">
        <dbReference type="Rhea" id="RHEA:47557"/>
    </physiologicalReaction>
</comment>
<evidence type="ECO:0000259" key="10">
    <source>
        <dbReference type="Pfam" id="PF02275"/>
    </source>
</evidence>
<evidence type="ECO:0000256" key="9">
    <source>
        <dbReference type="ARBA" id="ARBA00048897"/>
    </source>
</evidence>
<evidence type="ECO:0000256" key="4">
    <source>
        <dbReference type="ARBA" id="ARBA00023098"/>
    </source>
</evidence>
<dbReference type="Pfam" id="PF02275">
    <property type="entry name" value="CBAH"/>
    <property type="match status" value="1"/>
</dbReference>
<evidence type="ECO:0000256" key="6">
    <source>
        <dbReference type="ARBA" id="ARBA00044804"/>
    </source>
</evidence>
<dbReference type="PDB" id="7SVJ">
    <property type="method" value="X-ray"/>
    <property type="resolution" value="1.43 A"/>
    <property type="chains" value="A/B=1-327"/>
</dbReference>
<evidence type="ECO:0000256" key="3">
    <source>
        <dbReference type="ARBA" id="ARBA00022801"/>
    </source>
</evidence>
<evidence type="ECO:0000256" key="8">
    <source>
        <dbReference type="ARBA" id="ARBA00047285"/>
    </source>
</evidence>
<feature type="binding site" evidence="13">
    <location>
        <position position="115"/>
    </location>
    <ligand>
        <name>Ca(2+)</name>
        <dbReference type="ChEBI" id="CHEBI:29108"/>
    </ligand>
</feature>
<feature type="domain" description="Choloylglycine hydrolase/NAAA C-terminal" evidence="10">
    <location>
        <begin position="2"/>
        <end position="315"/>
    </location>
</feature>
<keyword evidence="13" id="KW-0002">3D-structure</keyword>
<comment type="pathway">
    <text evidence="1">Lipid metabolism; bile acid biosynthesis.</text>
</comment>
<dbReference type="Gene3D" id="3.60.60.10">
    <property type="entry name" value="Penicillin V Acylase, Chain A"/>
    <property type="match status" value="1"/>
</dbReference>
<evidence type="ECO:0000256" key="5">
    <source>
        <dbReference type="ARBA" id="ARBA00044769"/>
    </source>
</evidence>
<reference evidence="11 12" key="1">
    <citation type="journal article" date="2015" name="Genome Announc.">
        <title>Expanding the biotechnology potential of lactobacilli through comparative genomics of 213 strains and associated genera.</title>
        <authorList>
            <person name="Sun Z."/>
            <person name="Harris H.M."/>
            <person name="McCann A."/>
            <person name="Guo C."/>
            <person name="Argimon S."/>
            <person name="Zhang W."/>
            <person name="Yang X."/>
            <person name="Jeffery I.B."/>
            <person name="Cooney J.C."/>
            <person name="Kagawa T.F."/>
            <person name="Liu W."/>
            <person name="Song Y."/>
            <person name="Salvetti E."/>
            <person name="Wrobel A."/>
            <person name="Rasinkangas P."/>
            <person name="Parkhill J."/>
            <person name="Rea M.C."/>
            <person name="O'Sullivan O."/>
            <person name="Ritari J."/>
            <person name="Douillard F.P."/>
            <person name="Paul Ross R."/>
            <person name="Yang R."/>
            <person name="Briner A.E."/>
            <person name="Felis G.E."/>
            <person name="de Vos W.M."/>
            <person name="Barrangou R."/>
            <person name="Klaenhammer T.R."/>
            <person name="Caufield P.W."/>
            <person name="Cui Y."/>
            <person name="Zhang H."/>
            <person name="O'Toole P.W."/>
        </authorList>
    </citation>
    <scope>NUCLEOTIDE SEQUENCE [LARGE SCALE GENOMIC DNA]</scope>
    <source>
        <strain evidence="11 12">DSM 15946</strain>
    </source>
</reference>
<evidence type="ECO:0000256" key="2">
    <source>
        <dbReference type="ARBA" id="ARBA00006625"/>
    </source>
</evidence>
<dbReference type="InterPro" id="IPR052193">
    <property type="entry name" value="Peptidase_C59"/>
</dbReference>
<comment type="similarity">
    <text evidence="2">Belongs to the peptidase C59 family.</text>
</comment>
<dbReference type="EC" id="3.5.1.24" evidence="5"/>
<evidence type="ECO:0007829" key="13">
    <source>
        <dbReference type="PDB" id="7SVJ"/>
    </source>
</evidence>
<evidence type="ECO:0000313" key="11">
    <source>
        <dbReference type="EMBL" id="KRL87916.1"/>
    </source>
</evidence>
<evidence type="ECO:0000313" key="12">
    <source>
        <dbReference type="Proteomes" id="UP000050816"/>
    </source>
</evidence>
<organism evidence="11 12">
    <name type="scientific">Limosilactobacillus ingluviei DSM 15946</name>
    <dbReference type="NCBI Taxonomy" id="1423760"/>
    <lineage>
        <taxon>Bacteria</taxon>
        <taxon>Bacillati</taxon>
        <taxon>Bacillota</taxon>
        <taxon>Bacilli</taxon>
        <taxon>Lactobacillales</taxon>
        <taxon>Lactobacillaceae</taxon>
        <taxon>Limosilactobacillus</taxon>
    </lineage>
</organism>
<dbReference type="NCBIfam" id="NF038245">
    <property type="entry name" value="bile_salt_hydro"/>
    <property type="match status" value="1"/>
</dbReference>
<proteinExistence type="evidence at protein level"/>
<keyword evidence="13" id="KW-0479">Metal-binding</keyword>
<dbReference type="EMBL" id="AZFK01000085">
    <property type="protein sequence ID" value="KRL87916.1"/>
    <property type="molecule type" value="Genomic_DNA"/>
</dbReference>
<gene>
    <name evidence="11" type="ORF">FC43_GL000624</name>
</gene>
<dbReference type="AlphaFoldDB" id="A0A0R1U3N2"/>
<feature type="binding site" evidence="13">
    <location>
        <position position="109"/>
    </location>
    <ligand>
        <name>Ca(2+)</name>
        <dbReference type="ChEBI" id="CHEBI:29108"/>
    </ligand>
</feature>
<protein>
    <recommendedName>
        <fullName evidence="5">choloylglycine hydrolase</fullName>
        <ecNumber evidence="5">3.5.1.24</ecNumber>
    </recommendedName>
    <alternativeName>
        <fullName evidence="6">Bile salt hydrolase</fullName>
    </alternativeName>
    <alternativeName>
        <fullName evidence="7">Choloylglycine hydrolase</fullName>
    </alternativeName>
</protein>
<dbReference type="PANTHER" id="PTHR35527">
    <property type="entry name" value="CHOLOYLGLYCINE HYDROLASE"/>
    <property type="match status" value="1"/>
</dbReference>
<comment type="catalytic activity">
    <reaction evidence="8">
        <text>cholate + taurine = taurocholate + H2O</text>
        <dbReference type="Rhea" id="RHEA:47108"/>
        <dbReference type="ChEBI" id="CHEBI:15377"/>
        <dbReference type="ChEBI" id="CHEBI:29747"/>
        <dbReference type="ChEBI" id="CHEBI:36257"/>
        <dbReference type="ChEBI" id="CHEBI:507393"/>
    </reaction>
    <physiologicalReaction direction="right-to-left" evidence="8">
        <dbReference type="Rhea" id="RHEA:47110"/>
    </physiologicalReaction>
</comment>
<dbReference type="RefSeq" id="WP_056955493.1">
    <property type="nucleotide sequence ID" value="NZ_AZFK01000085.1"/>
</dbReference>
<dbReference type="InterPro" id="IPR047711">
    <property type="entry name" value="CBAH"/>
</dbReference>
<dbReference type="CDD" id="cd00542">
    <property type="entry name" value="Ntn_PVA"/>
    <property type="match status" value="1"/>
</dbReference>
<evidence type="ECO:0000256" key="7">
    <source>
        <dbReference type="ARBA" id="ARBA00044806"/>
    </source>
</evidence>
<dbReference type="GO" id="GO:0006629">
    <property type="term" value="P:lipid metabolic process"/>
    <property type="evidence" value="ECO:0007669"/>
    <property type="project" value="UniProtKB-KW"/>
</dbReference>
<name>A0A0R1U3N2_9LACO</name>
<dbReference type="SUPFAM" id="SSF56235">
    <property type="entry name" value="N-terminal nucleophile aminohydrolases (Ntn hydrolases)"/>
    <property type="match status" value="1"/>
</dbReference>
<evidence type="ECO:0000256" key="1">
    <source>
        <dbReference type="ARBA" id="ARBA00004860"/>
    </source>
</evidence>
<dbReference type="SMR" id="A0A0R1U3N2"/>